<dbReference type="PANTHER" id="PTHR38474:SF2">
    <property type="entry name" value="CHLORAMPHENICOL ACETYLTRANSFERASE"/>
    <property type="match status" value="1"/>
</dbReference>
<accession>A0ABW1TG51</accession>
<comment type="caution">
    <text evidence="1">The sequence shown here is derived from an EMBL/GenBank/DDBJ whole genome shotgun (WGS) entry which is preliminary data.</text>
</comment>
<dbReference type="SMART" id="SM01059">
    <property type="entry name" value="CAT"/>
    <property type="match status" value="1"/>
</dbReference>
<dbReference type="PIRSF" id="PIRSF000440">
    <property type="entry name" value="CAT"/>
    <property type="match status" value="1"/>
</dbReference>
<dbReference type="PANTHER" id="PTHR38474">
    <property type="entry name" value="SLR0299 PROTEIN"/>
    <property type="match status" value="1"/>
</dbReference>
<proteinExistence type="predicted"/>
<keyword evidence="2" id="KW-1185">Reference proteome</keyword>
<gene>
    <name evidence="1" type="ORF">ACFP1C_04490</name>
</gene>
<dbReference type="Proteomes" id="UP001596283">
    <property type="component" value="Unassembled WGS sequence"/>
</dbReference>
<organism evidence="1 2">
    <name type="scientific">Levilactobacillus fujinensis</name>
    <dbReference type="NCBI Taxonomy" id="2486024"/>
    <lineage>
        <taxon>Bacteria</taxon>
        <taxon>Bacillati</taxon>
        <taxon>Bacillota</taxon>
        <taxon>Bacilli</taxon>
        <taxon>Lactobacillales</taxon>
        <taxon>Lactobacillaceae</taxon>
        <taxon>Levilactobacillus</taxon>
    </lineage>
</organism>
<name>A0ABW1TG51_9LACO</name>
<dbReference type="Pfam" id="PF00302">
    <property type="entry name" value="CAT"/>
    <property type="match status" value="1"/>
</dbReference>
<dbReference type="InterPro" id="IPR001707">
    <property type="entry name" value="Cmp_AcTrfase"/>
</dbReference>
<protein>
    <submittedName>
        <fullName evidence="1">Chloramphenicol acetyltransferase</fullName>
    </submittedName>
</protein>
<dbReference type="InterPro" id="IPR023213">
    <property type="entry name" value="CAT-like_dom_sf"/>
</dbReference>
<evidence type="ECO:0000313" key="1">
    <source>
        <dbReference type="EMBL" id="MFC6260197.1"/>
    </source>
</evidence>
<sequence length="221" mass="25823">MSLNTTTTPIDLTTWSRREYFYYFTKMMPTGFTVNVDLDITATQDWLRKHDYKFNPTYLYLVSKVMARFPEFRIGRENDQLVRYEVLHPSYTIFHEDDHTISNLWTAYDPDFATFYQNYLDDISTYGNQHTPAPKQSQSANLYMIGSLPWTNFTSYVPLPFTPLQTFFPIIQAGKFTEHADNWTMPLSVTIHHAVADGYHVSQLLAMIQTAFHDPTEWLGA</sequence>
<dbReference type="EMBL" id="JBHSSI010000026">
    <property type="protein sequence ID" value="MFC6260197.1"/>
    <property type="molecule type" value="Genomic_DNA"/>
</dbReference>
<dbReference type="RefSeq" id="WP_125687911.1">
    <property type="nucleotide sequence ID" value="NZ_JBHSSI010000026.1"/>
</dbReference>
<reference evidence="2" key="1">
    <citation type="journal article" date="2019" name="Int. J. Syst. Evol. Microbiol.">
        <title>The Global Catalogue of Microorganisms (GCM) 10K type strain sequencing project: providing services to taxonomists for standard genome sequencing and annotation.</title>
        <authorList>
            <consortium name="The Broad Institute Genomics Platform"/>
            <consortium name="The Broad Institute Genome Sequencing Center for Infectious Disease"/>
            <person name="Wu L."/>
            <person name="Ma J."/>
        </authorList>
    </citation>
    <scope>NUCLEOTIDE SEQUENCE [LARGE SCALE GENOMIC DNA]</scope>
    <source>
        <strain evidence="2">CCM 8908</strain>
    </source>
</reference>
<evidence type="ECO:0000313" key="2">
    <source>
        <dbReference type="Proteomes" id="UP001596283"/>
    </source>
</evidence>
<dbReference type="SUPFAM" id="SSF52777">
    <property type="entry name" value="CoA-dependent acyltransferases"/>
    <property type="match status" value="1"/>
</dbReference>
<dbReference type="Gene3D" id="3.30.559.10">
    <property type="entry name" value="Chloramphenicol acetyltransferase-like domain"/>
    <property type="match status" value="1"/>
</dbReference>